<reference evidence="2 3" key="1">
    <citation type="submission" date="2020-03" db="EMBL/GenBank/DDBJ databases">
        <title>Metabolic flexibility allows generalist bacteria to become dominant in a frequently disturbed ecosystem.</title>
        <authorList>
            <person name="Chen Y.-J."/>
            <person name="Leung P.M."/>
            <person name="Bay S.K."/>
            <person name="Hugenholtz P."/>
            <person name="Kessler A.J."/>
            <person name="Shelley G."/>
            <person name="Waite D.W."/>
            <person name="Cook P.L."/>
            <person name="Greening C."/>
        </authorList>
    </citation>
    <scope>NUCLEOTIDE SEQUENCE [LARGE SCALE GENOMIC DNA]</scope>
    <source>
        <strain evidence="2">SS_bin_28</strain>
    </source>
</reference>
<proteinExistence type="predicted"/>
<evidence type="ECO:0000313" key="3">
    <source>
        <dbReference type="Proteomes" id="UP000547674"/>
    </source>
</evidence>
<dbReference type="SMART" id="SM00028">
    <property type="entry name" value="TPR"/>
    <property type="match status" value="1"/>
</dbReference>
<keyword evidence="1" id="KW-0802">TPR repeat</keyword>
<dbReference type="PROSITE" id="PS50005">
    <property type="entry name" value="TPR"/>
    <property type="match status" value="1"/>
</dbReference>
<evidence type="ECO:0000256" key="1">
    <source>
        <dbReference type="PROSITE-ProRule" id="PRU00339"/>
    </source>
</evidence>
<evidence type="ECO:0000313" key="2">
    <source>
        <dbReference type="EMBL" id="NNF05660.1"/>
    </source>
</evidence>
<sequence>ERSLLANWLTAHGQPEEAVRQAERAVAMDPKDGRVRYNAACTYAKVGDLDKAIEHLKEALANLPTHVTRWPKHDPDLEPVRKHPEWANLFGSETN</sequence>
<dbReference type="Proteomes" id="UP000547674">
    <property type="component" value="Unassembled WGS sequence"/>
</dbReference>
<accession>A0A7Y2H166</accession>
<dbReference type="AlphaFoldDB" id="A0A7Y2H166"/>
<protein>
    <submittedName>
        <fullName evidence="2">Tetratricopeptide repeat protein</fullName>
    </submittedName>
</protein>
<comment type="caution">
    <text evidence="2">The sequence shown here is derived from an EMBL/GenBank/DDBJ whole genome shotgun (WGS) entry which is preliminary data.</text>
</comment>
<dbReference type="SUPFAM" id="SSF48452">
    <property type="entry name" value="TPR-like"/>
    <property type="match status" value="1"/>
</dbReference>
<dbReference type="InterPro" id="IPR011990">
    <property type="entry name" value="TPR-like_helical_dom_sf"/>
</dbReference>
<gene>
    <name evidence="2" type="ORF">HKN21_02755</name>
</gene>
<dbReference type="Gene3D" id="1.25.40.10">
    <property type="entry name" value="Tetratricopeptide repeat domain"/>
    <property type="match status" value="1"/>
</dbReference>
<feature type="non-terminal residue" evidence="2">
    <location>
        <position position="1"/>
    </location>
</feature>
<name>A0A7Y2H166_UNCEI</name>
<dbReference type="Pfam" id="PF14559">
    <property type="entry name" value="TPR_19"/>
    <property type="match status" value="1"/>
</dbReference>
<dbReference type="InterPro" id="IPR019734">
    <property type="entry name" value="TPR_rpt"/>
</dbReference>
<dbReference type="EMBL" id="JABDJR010000100">
    <property type="protein sequence ID" value="NNF05660.1"/>
    <property type="molecule type" value="Genomic_DNA"/>
</dbReference>
<organism evidence="2 3">
    <name type="scientific">Eiseniibacteriota bacterium</name>
    <dbReference type="NCBI Taxonomy" id="2212470"/>
    <lineage>
        <taxon>Bacteria</taxon>
        <taxon>Candidatus Eiseniibacteriota</taxon>
    </lineage>
</organism>
<dbReference type="NCBIfam" id="NF047558">
    <property type="entry name" value="TPR_END_plus"/>
    <property type="match status" value="1"/>
</dbReference>
<feature type="repeat" description="TPR" evidence="1">
    <location>
        <begin position="33"/>
        <end position="66"/>
    </location>
</feature>